<dbReference type="Ensembl" id="ENSUAMT00000011257.1">
    <property type="protein sequence ID" value="ENSUAMP00000010013.1"/>
    <property type="gene ID" value="ENSUAMG00000008270.1"/>
</dbReference>
<evidence type="ECO:0000313" key="2">
    <source>
        <dbReference type="Ensembl" id="ENSUAMP00000010013.1"/>
    </source>
</evidence>
<feature type="region of interest" description="Disordered" evidence="1">
    <location>
        <begin position="31"/>
        <end position="73"/>
    </location>
</feature>
<evidence type="ECO:0000313" key="3">
    <source>
        <dbReference type="Proteomes" id="UP000291022"/>
    </source>
</evidence>
<evidence type="ECO:0000256" key="1">
    <source>
        <dbReference type="SAM" id="MobiDB-lite"/>
    </source>
</evidence>
<sequence length="73" mass="8222">MQAQQLPYEFFSEENAPKWRGLLVPALKKVRSARDPASRLAAPARARGRRRAGEAGRARGRLSSRSPRKDRAH</sequence>
<reference evidence="2" key="3">
    <citation type="submission" date="2025-09" db="UniProtKB">
        <authorList>
            <consortium name="Ensembl"/>
        </authorList>
    </citation>
    <scope>IDENTIFICATION</scope>
</reference>
<dbReference type="AlphaFoldDB" id="A0A452QWA4"/>
<proteinExistence type="predicted"/>
<reference evidence="3" key="1">
    <citation type="submission" date="2016-06" db="EMBL/GenBank/DDBJ databases">
        <title>De novo assembly and RNA-Seq shows season-dependent expression and editing in black bear kidneys.</title>
        <authorList>
            <person name="Korstanje R."/>
            <person name="Srivastava A."/>
            <person name="Sarsani V.K."/>
            <person name="Sheehan S.M."/>
            <person name="Seger R.L."/>
            <person name="Barter M.E."/>
            <person name="Lindqvist C."/>
            <person name="Brody L.C."/>
            <person name="Mullikin J.C."/>
        </authorList>
    </citation>
    <scope>NUCLEOTIDE SEQUENCE [LARGE SCALE GENOMIC DNA]</scope>
</reference>
<organism evidence="2 3">
    <name type="scientific">Ursus americanus</name>
    <name type="common">American black bear</name>
    <name type="synonym">Euarctos americanus</name>
    <dbReference type="NCBI Taxonomy" id="9643"/>
    <lineage>
        <taxon>Eukaryota</taxon>
        <taxon>Metazoa</taxon>
        <taxon>Chordata</taxon>
        <taxon>Craniata</taxon>
        <taxon>Vertebrata</taxon>
        <taxon>Euteleostomi</taxon>
        <taxon>Mammalia</taxon>
        <taxon>Eutheria</taxon>
        <taxon>Laurasiatheria</taxon>
        <taxon>Carnivora</taxon>
        <taxon>Caniformia</taxon>
        <taxon>Ursidae</taxon>
        <taxon>Ursus</taxon>
    </lineage>
</organism>
<reference evidence="2" key="2">
    <citation type="submission" date="2025-08" db="UniProtKB">
        <authorList>
            <consortium name="Ensembl"/>
        </authorList>
    </citation>
    <scope>IDENTIFICATION</scope>
</reference>
<keyword evidence="3" id="KW-1185">Reference proteome</keyword>
<name>A0A452QWA4_URSAM</name>
<dbReference type="Proteomes" id="UP000291022">
    <property type="component" value="Unassembled WGS sequence"/>
</dbReference>
<protein>
    <submittedName>
        <fullName evidence="2">Uncharacterized protein</fullName>
    </submittedName>
</protein>
<accession>A0A452QWA4</accession>
<dbReference type="GeneTree" id="ENSGT00960000192643"/>
<dbReference type="STRING" id="9643.ENSUAMP00000010013"/>